<proteinExistence type="predicted"/>
<evidence type="ECO:0000313" key="2">
    <source>
        <dbReference type="Proteomes" id="UP000220922"/>
    </source>
</evidence>
<protein>
    <submittedName>
        <fullName evidence="1">Uncharacterized protein</fullName>
    </submittedName>
</protein>
<accession>A0A2H3KHC3</accession>
<keyword evidence="2" id="KW-1185">Reference proteome</keyword>
<dbReference type="Proteomes" id="UP000220922">
    <property type="component" value="Unassembled WGS sequence"/>
</dbReference>
<dbReference type="OrthoDB" id="140186at2"/>
<comment type="caution">
    <text evidence="1">The sequence shown here is derived from an EMBL/GenBank/DDBJ whole genome shotgun (WGS) entry which is preliminary data.</text>
</comment>
<evidence type="ECO:0000313" key="1">
    <source>
        <dbReference type="EMBL" id="PDV97164.1"/>
    </source>
</evidence>
<sequence>MSTIFDLAARLLAYQAGRAIPTRRSSALMADPIPAFAIAPIRMVAEQVVYALAYGDPDDKPEIVLTWNPLDRDAGFLEPFAAALDRYLSDCVTAGEMPRVWLAHTAALEVIELLGHRYRTNRSVGPELQRMGAQCRLLAEETTFAGQQIVAVAGSLLAGHVATGQSPSEDLHLGALLAWIDPPAGTAVVDAAAQAALAPAAAMLARAADDRVEQLRARVASGRLREPAARVEAEAIIRAELLREWNLLVQARRAFWTLGLTQGPELTKLSAESFKRVAWQIDRNYGSPARPRSLAQRLDELTYAQELAAYADVADDPIVRATALSAGRVLDATIINRDQPRRGFQPCTLTLETCQQVLRVRAGTQLQLRGARVVGRITEVRELNAGQSVQLTLVITTGVRNPHLPAPGQRTDWMEPEPADLRYQKRQVYERMAASADTRVMGDTLPLARPQPADDDLATIARRLRR</sequence>
<dbReference type="AlphaFoldDB" id="A0A2H3KHC3"/>
<organism evidence="1 2">
    <name type="scientific">Candidatus Chloroploca asiatica</name>
    <dbReference type="NCBI Taxonomy" id="1506545"/>
    <lineage>
        <taxon>Bacteria</taxon>
        <taxon>Bacillati</taxon>
        <taxon>Chloroflexota</taxon>
        <taxon>Chloroflexia</taxon>
        <taxon>Chloroflexales</taxon>
        <taxon>Chloroflexineae</taxon>
        <taxon>Oscillochloridaceae</taxon>
        <taxon>Candidatus Chloroploca</taxon>
    </lineage>
</organism>
<name>A0A2H3KHC3_9CHLR</name>
<gene>
    <name evidence="1" type="ORF">A9Q02_19120</name>
</gene>
<reference evidence="1 2" key="1">
    <citation type="submission" date="2016-05" db="EMBL/GenBank/DDBJ databases">
        <authorList>
            <person name="Lavstsen T."/>
            <person name="Jespersen J.S."/>
        </authorList>
    </citation>
    <scope>NUCLEOTIDE SEQUENCE [LARGE SCALE GENOMIC DNA]</scope>
    <source>
        <strain evidence="1 2">B7-9</strain>
    </source>
</reference>
<dbReference type="RefSeq" id="WP_097654743.1">
    <property type="nucleotide sequence ID" value="NZ_LYXE01000159.1"/>
</dbReference>
<dbReference type="EMBL" id="LYXE01000159">
    <property type="protein sequence ID" value="PDV97164.1"/>
    <property type="molecule type" value="Genomic_DNA"/>
</dbReference>